<keyword evidence="1" id="KW-1133">Transmembrane helix</keyword>
<dbReference type="OMA" id="ETWVKIT"/>
<gene>
    <name evidence="4" type="ORF">IS491_07935</name>
</gene>
<dbReference type="PANTHER" id="PTHR40047:SF1">
    <property type="entry name" value="UPF0703 PROTEIN YCGQ"/>
    <property type="match status" value="1"/>
</dbReference>
<reference evidence="4" key="1">
    <citation type="submission" date="2020-11" db="EMBL/GenBank/DDBJ databases">
        <authorList>
            <person name="Thieme N."/>
            <person name="Liebl W."/>
            <person name="Zverlov V."/>
        </authorList>
    </citation>
    <scope>NUCLEOTIDE SEQUENCE</scope>
    <source>
        <strain evidence="4">NT08</strain>
    </source>
</reference>
<comment type="caution">
    <text evidence="4">The sequence shown here is derived from an EMBL/GenBank/DDBJ whole genome shotgun (WGS) entry which is preliminary data.</text>
</comment>
<organism evidence="4 5">
    <name type="scientific">Clostridium beijerinckii</name>
    <name type="common">Clostridium MP</name>
    <dbReference type="NCBI Taxonomy" id="1520"/>
    <lineage>
        <taxon>Bacteria</taxon>
        <taxon>Bacillati</taxon>
        <taxon>Bacillota</taxon>
        <taxon>Clostridia</taxon>
        <taxon>Eubacteriales</taxon>
        <taxon>Clostridiaceae</taxon>
        <taxon>Clostridium</taxon>
    </lineage>
</organism>
<dbReference type="Pfam" id="PF09323">
    <property type="entry name" value="DUF1980"/>
    <property type="match status" value="1"/>
</dbReference>
<dbReference type="EMBL" id="JADOEF010000001">
    <property type="protein sequence ID" value="MBF7808582.1"/>
    <property type="molecule type" value="Genomic_DNA"/>
</dbReference>
<accession>A0AAE2RR37</accession>
<dbReference type="Proteomes" id="UP000631418">
    <property type="component" value="Unassembled WGS sequence"/>
</dbReference>
<dbReference type="InterPro" id="IPR015402">
    <property type="entry name" value="DUF1980"/>
</dbReference>
<name>A0AAE2RR37_CLOBE</name>
<dbReference type="InterPro" id="IPR052955">
    <property type="entry name" value="UPF0703_membrane_permease"/>
</dbReference>
<evidence type="ECO:0000259" key="3">
    <source>
        <dbReference type="Pfam" id="PF21537"/>
    </source>
</evidence>
<dbReference type="NCBIfam" id="TIGR03943">
    <property type="entry name" value="TIGR03943 family putative permease subunit"/>
    <property type="match status" value="1"/>
</dbReference>
<evidence type="ECO:0000256" key="1">
    <source>
        <dbReference type="SAM" id="Phobius"/>
    </source>
</evidence>
<evidence type="ECO:0000313" key="5">
    <source>
        <dbReference type="Proteomes" id="UP000631418"/>
    </source>
</evidence>
<dbReference type="AlphaFoldDB" id="A0AAE2RR37"/>
<feature type="transmembrane region" description="Helical" evidence="1">
    <location>
        <begin position="38"/>
        <end position="59"/>
    </location>
</feature>
<dbReference type="RefSeq" id="WP_012060817.1">
    <property type="nucleotide sequence ID" value="NZ_CP053893.1"/>
</dbReference>
<sequence>MKRISSDIIIKILILLCFGIFYFKIIKNNEIIMYVHPRIIPFAILGMLAMFAIAIFLITDSRRTKKKNIKLRNYVIFIIPLVMVFFMQSTSANSSIKADDMGGNFSGLSSTNLTYDNSKPNPSNQKINNAEQGKYDDDLYIKDNVIEVDINNFLHSFDELTENANKYDGQEIEITGFVYKDTTLNDNEFIVGRFVMACCAADLQVVGIKCDSNSQEIYSKDTWVKVKGKLKTETVKYAVNPVIVVEHIEKDPNPKTEYLYPF</sequence>
<evidence type="ECO:0000259" key="2">
    <source>
        <dbReference type="Pfam" id="PF09323"/>
    </source>
</evidence>
<dbReference type="PANTHER" id="PTHR40047">
    <property type="entry name" value="UPF0703 PROTEIN YCGQ"/>
    <property type="match status" value="1"/>
</dbReference>
<dbReference type="Pfam" id="PF21537">
    <property type="entry name" value="DUF1980_C"/>
    <property type="match status" value="1"/>
</dbReference>
<evidence type="ECO:0000313" key="4">
    <source>
        <dbReference type="EMBL" id="MBF7808582.1"/>
    </source>
</evidence>
<keyword evidence="1" id="KW-0812">Transmembrane</keyword>
<dbReference type="InterPro" id="IPR048493">
    <property type="entry name" value="DUF1980_N"/>
</dbReference>
<proteinExistence type="predicted"/>
<feature type="domain" description="DUF1980" evidence="2">
    <location>
        <begin position="10"/>
        <end position="96"/>
    </location>
</feature>
<feature type="transmembrane region" description="Helical" evidence="1">
    <location>
        <begin position="9"/>
        <end position="26"/>
    </location>
</feature>
<feature type="domain" description="DUF1980" evidence="3">
    <location>
        <begin position="131"/>
        <end position="261"/>
    </location>
</feature>
<dbReference type="InterPro" id="IPR048447">
    <property type="entry name" value="DUF1980_C"/>
</dbReference>
<protein>
    <submittedName>
        <fullName evidence="4">TIGR03943 family protein</fullName>
    </submittedName>
</protein>
<feature type="transmembrane region" description="Helical" evidence="1">
    <location>
        <begin position="71"/>
        <end position="87"/>
    </location>
</feature>
<keyword evidence="1" id="KW-0472">Membrane</keyword>